<comment type="catalytic activity">
    <reaction evidence="4">
        <text>alpha-D-galactosyl-(1-&gt;3)-1D-myo-inositol + sucrose = raffinose + myo-inositol</text>
        <dbReference type="Rhea" id="RHEA:20161"/>
        <dbReference type="ChEBI" id="CHEBI:16634"/>
        <dbReference type="ChEBI" id="CHEBI:17268"/>
        <dbReference type="ChEBI" id="CHEBI:17505"/>
        <dbReference type="ChEBI" id="CHEBI:17992"/>
        <dbReference type="EC" id="2.4.1.82"/>
    </reaction>
</comment>
<gene>
    <name evidence="5" type="ORF">B0T22DRAFT_496929</name>
</gene>
<protein>
    <submittedName>
        <fullName evidence="5">Glycoside hydrolase superfamily</fullName>
    </submittedName>
</protein>
<evidence type="ECO:0000313" key="5">
    <source>
        <dbReference type="EMBL" id="KAK3694543.1"/>
    </source>
</evidence>
<dbReference type="GO" id="GO:0004557">
    <property type="term" value="F:alpha-galactosidase activity"/>
    <property type="evidence" value="ECO:0007669"/>
    <property type="project" value="UniProtKB-EC"/>
</dbReference>
<comment type="similarity">
    <text evidence="2">Belongs to the glycosyl hydrolases 36 family.</text>
</comment>
<keyword evidence="3" id="KW-0119">Carbohydrate metabolism</keyword>
<comment type="caution">
    <text evidence="5">The sequence shown here is derived from an EMBL/GenBank/DDBJ whole genome shotgun (WGS) entry which is preliminary data.</text>
</comment>
<keyword evidence="6" id="KW-1185">Reference proteome</keyword>
<accession>A0AAE0XJF5</accession>
<dbReference type="PANTHER" id="PTHR31268">
    <property type="match status" value="1"/>
</dbReference>
<sequence length="880" mass="95901">MAVAIATYPPLDQASHVDTTPVVFYAILDVPKELAQEPWELALWHSGDSEAQGRWTEAAFSPSLPAEAPSVLSEASTHLARLFFKLTLPVHSAFSFTVRFRRQPGDPWRWARDEHDVDDGHVTVSQGSGLGEGVVDLPDLIDNLNPDLAWESCPSQCPGTLLWSVTAPVDGAVGDTPGSASPSLGIPYSRQYVREFALVRSWSPWLVPRQGKRDPTLSLEDAVLCSFLSPQGKHLVLLAVSGLDNIVTVLQKEALGATKILIKNDGTETGVGTILVSVGDDFESAVAAAMYQARSLVMAGRTALTNSVPTGRVKQEWYENWIDGLGYCTWNGLGQELTAEKVSKALDTLAENHINIRNLIIDDNWQDIDYRGAGQWQYGWKDFEAEPKTFPKGLKALVSEIRSKHANIQHVAVWHALLGYWGGLAPDGALAKRYKTVEVERADFAPDSLPVDGKMTVVAKDDTARFYNDFYRFLAEECGVDGVKTDGQFILDTLEGATPRRELIDSYLDAWLVASLRHFGGNVISCMSQTPHILFRNQLPNDRPAFLCRNSDDYFPSDPSSHPWHVWSNAHNALLTQHLNVVPDWDMFQTVHQYSGFHAAARCISGGPIWITDVPGQHDIGLIRQMTGITTRGKTVIFRPSVLGRTISQYTKYGGLNLLKIGAYHGRAATGSPIMGLFNISDAEVMEIVPLSRFPGVTSSERYVVRSHVTGNVTAALEPGSSASLLTVSLGARGYDILSAAPLSTFGNAAEDQLSVANFGLIGKLTGSAAILNSVATEHAGRRVVVVTALKALGVLGIYISTLPRLSIGDLMVTMQGQALPFHTGSVSKTDKHILEIDIETAWNEMGLESGWANEVEVKISIPIQAGTTQEADTTRERNS</sequence>
<evidence type="ECO:0000256" key="4">
    <source>
        <dbReference type="ARBA" id="ARBA00049426"/>
    </source>
</evidence>
<evidence type="ECO:0000256" key="1">
    <source>
        <dbReference type="ARBA" id="ARBA00001255"/>
    </source>
</evidence>
<dbReference type="InterPro" id="IPR017853">
    <property type="entry name" value="GH"/>
</dbReference>
<dbReference type="Proteomes" id="UP001270362">
    <property type="component" value="Unassembled WGS sequence"/>
</dbReference>
<dbReference type="AlphaFoldDB" id="A0AAE0XJF5"/>
<dbReference type="InterPro" id="IPR008811">
    <property type="entry name" value="Glycosyl_hydrolases_36"/>
</dbReference>
<reference evidence="5" key="1">
    <citation type="journal article" date="2023" name="Mol. Phylogenet. Evol.">
        <title>Genome-scale phylogeny and comparative genomics of the fungal order Sordariales.</title>
        <authorList>
            <person name="Hensen N."/>
            <person name="Bonometti L."/>
            <person name="Westerberg I."/>
            <person name="Brannstrom I.O."/>
            <person name="Guillou S."/>
            <person name="Cros-Aarteil S."/>
            <person name="Calhoun S."/>
            <person name="Haridas S."/>
            <person name="Kuo A."/>
            <person name="Mondo S."/>
            <person name="Pangilinan J."/>
            <person name="Riley R."/>
            <person name="LaButti K."/>
            <person name="Andreopoulos B."/>
            <person name="Lipzen A."/>
            <person name="Chen C."/>
            <person name="Yan M."/>
            <person name="Daum C."/>
            <person name="Ng V."/>
            <person name="Clum A."/>
            <person name="Steindorff A."/>
            <person name="Ohm R.A."/>
            <person name="Martin F."/>
            <person name="Silar P."/>
            <person name="Natvig D.O."/>
            <person name="Lalanne C."/>
            <person name="Gautier V."/>
            <person name="Ament-Velasquez S.L."/>
            <person name="Kruys A."/>
            <person name="Hutchinson M.I."/>
            <person name="Powell A.J."/>
            <person name="Barry K."/>
            <person name="Miller A.N."/>
            <person name="Grigoriev I.V."/>
            <person name="Debuchy R."/>
            <person name="Gladieux P."/>
            <person name="Hiltunen Thoren M."/>
            <person name="Johannesson H."/>
        </authorList>
    </citation>
    <scope>NUCLEOTIDE SEQUENCE</scope>
    <source>
        <strain evidence="5">CBS 314.62</strain>
    </source>
</reference>
<dbReference type="Pfam" id="PF05691">
    <property type="entry name" value="Raffinose_syn"/>
    <property type="match status" value="2"/>
</dbReference>
<keyword evidence="5" id="KW-0378">Hydrolase</keyword>
<reference evidence="5" key="2">
    <citation type="submission" date="2023-06" db="EMBL/GenBank/DDBJ databases">
        <authorList>
            <consortium name="Lawrence Berkeley National Laboratory"/>
            <person name="Haridas S."/>
            <person name="Hensen N."/>
            <person name="Bonometti L."/>
            <person name="Westerberg I."/>
            <person name="Brannstrom I.O."/>
            <person name="Guillou S."/>
            <person name="Cros-Aarteil S."/>
            <person name="Calhoun S."/>
            <person name="Kuo A."/>
            <person name="Mondo S."/>
            <person name="Pangilinan J."/>
            <person name="Riley R."/>
            <person name="Labutti K."/>
            <person name="Andreopoulos B."/>
            <person name="Lipzen A."/>
            <person name="Chen C."/>
            <person name="Yanf M."/>
            <person name="Daum C."/>
            <person name="Ng V."/>
            <person name="Clum A."/>
            <person name="Steindorff A."/>
            <person name="Ohm R."/>
            <person name="Martin F."/>
            <person name="Silar P."/>
            <person name="Natvig D."/>
            <person name="Lalanne C."/>
            <person name="Gautier V."/>
            <person name="Ament-Velasquez S.L."/>
            <person name="Kruys A."/>
            <person name="Hutchinson M.I."/>
            <person name="Powell A.J."/>
            <person name="Barry K."/>
            <person name="Miller A.N."/>
            <person name="Grigoriev I.V."/>
            <person name="Debuchy R."/>
            <person name="Gladieux P."/>
            <person name="Thoren M.H."/>
            <person name="Johannesson H."/>
        </authorList>
    </citation>
    <scope>NUCLEOTIDE SEQUENCE</scope>
    <source>
        <strain evidence="5">CBS 314.62</strain>
    </source>
</reference>
<dbReference type="EMBL" id="JAULSO010000001">
    <property type="protein sequence ID" value="KAK3694543.1"/>
    <property type="molecule type" value="Genomic_DNA"/>
</dbReference>
<comment type="catalytic activity">
    <reaction evidence="1">
        <text>Hydrolysis of terminal, non-reducing alpha-D-galactose residues in alpha-D-galactosides, including galactose oligosaccharides, galactomannans and galactolipids.</text>
        <dbReference type="EC" id="3.2.1.22"/>
    </reaction>
</comment>
<dbReference type="Gene3D" id="3.20.20.70">
    <property type="entry name" value="Aldolase class I"/>
    <property type="match status" value="1"/>
</dbReference>
<evidence type="ECO:0000313" key="6">
    <source>
        <dbReference type="Proteomes" id="UP001270362"/>
    </source>
</evidence>
<dbReference type="SUPFAM" id="SSF51445">
    <property type="entry name" value="(Trans)glycosidases"/>
    <property type="match status" value="1"/>
</dbReference>
<dbReference type="GO" id="GO:0047274">
    <property type="term" value="F:galactinol-sucrose galactosyltransferase activity"/>
    <property type="evidence" value="ECO:0007669"/>
    <property type="project" value="UniProtKB-EC"/>
</dbReference>
<proteinExistence type="inferred from homology"/>
<dbReference type="PANTHER" id="PTHR31268:SF32">
    <property type="entry name" value="GALACTINOL--SUCROSE GALACTOSYLTRANSFERASE 2-RELATED"/>
    <property type="match status" value="1"/>
</dbReference>
<name>A0AAE0XJF5_9PEZI</name>
<evidence type="ECO:0000256" key="2">
    <source>
        <dbReference type="ARBA" id="ARBA00007240"/>
    </source>
</evidence>
<organism evidence="5 6">
    <name type="scientific">Podospora appendiculata</name>
    <dbReference type="NCBI Taxonomy" id="314037"/>
    <lineage>
        <taxon>Eukaryota</taxon>
        <taxon>Fungi</taxon>
        <taxon>Dikarya</taxon>
        <taxon>Ascomycota</taxon>
        <taxon>Pezizomycotina</taxon>
        <taxon>Sordariomycetes</taxon>
        <taxon>Sordariomycetidae</taxon>
        <taxon>Sordariales</taxon>
        <taxon>Podosporaceae</taxon>
        <taxon>Podospora</taxon>
    </lineage>
</organism>
<dbReference type="InterPro" id="IPR013785">
    <property type="entry name" value="Aldolase_TIM"/>
</dbReference>
<evidence type="ECO:0000256" key="3">
    <source>
        <dbReference type="ARBA" id="ARBA00023277"/>
    </source>
</evidence>